<name>A0A9D4LBB9_DREPO</name>
<reference evidence="4" key="2">
    <citation type="submission" date="2020-11" db="EMBL/GenBank/DDBJ databases">
        <authorList>
            <person name="McCartney M.A."/>
            <person name="Auch B."/>
            <person name="Kono T."/>
            <person name="Mallez S."/>
            <person name="Becker A."/>
            <person name="Gohl D.M."/>
            <person name="Silverstein K.A.T."/>
            <person name="Koren S."/>
            <person name="Bechman K.B."/>
            <person name="Herman A."/>
            <person name="Abrahante J.E."/>
            <person name="Garbe J."/>
        </authorList>
    </citation>
    <scope>NUCLEOTIDE SEQUENCE</scope>
    <source>
        <strain evidence="4">Duluth1</strain>
        <tissue evidence="4">Whole animal</tissue>
    </source>
</reference>
<feature type="compositionally biased region" description="Basic and acidic residues" evidence="2">
    <location>
        <begin position="198"/>
        <end position="207"/>
    </location>
</feature>
<dbReference type="InterPro" id="IPR029311">
    <property type="entry name" value="CCDC50_N"/>
</dbReference>
<gene>
    <name evidence="4" type="ORF">DPMN_097481</name>
</gene>
<evidence type="ECO:0000256" key="2">
    <source>
        <dbReference type="SAM" id="MobiDB-lite"/>
    </source>
</evidence>
<dbReference type="EMBL" id="JAIWYP010000003">
    <property type="protein sequence ID" value="KAH3854920.1"/>
    <property type="molecule type" value="Genomic_DNA"/>
</dbReference>
<reference evidence="4" key="1">
    <citation type="journal article" date="2019" name="bioRxiv">
        <title>The Genome of the Zebra Mussel, Dreissena polymorpha: A Resource for Invasive Species Research.</title>
        <authorList>
            <person name="McCartney M.A."/>
            <person name="Auch B."/>
            <person name="Kono T."/>
            <person name="Mallez S."/>
            <person name="Zhang Y."/>
            <person name="Obille A."/>
            <person name="Becker A."/>
            <person name="Abrahante J.E."/>
            <person name="Garbe J."/>
            <person name="Badalamenti J.P."/>
            <person name="Herman A."/>
            <person name="Mangelson H."/>
            <person name="Liachko I."/>
            <person name="Sullivan S."/>
            <person name="Sone E.D."/>
            <person name="Koren S."/>
            <person name="Silverstein K.A.T."/>
            <person name="Beckman K.B."/>
            <person name="Gohl D.M."/>
        </authorList>
    </citation>
    <scope>NUCLEOTIDE SEQUENCE</scope>
    <source>
        <strain evidence="4">Duluth1</strain>
        <tissue evidence="4">Whole animal</tissue>
    </source>
</reference>
<feature type="compositionally biased region" description="Basic residues" evidence="2">
    <location>
        <begin position="163"/>
        <end position="172"/>
    </location>
</feature>
<accession>A0A9D4LBB9</accession>
<comment type="caution">
    <text evidence="4">The sequence shown here is derived from an EMBL/GenBank/DDBJ whole genome shotgun (WGS) entry which is preliminary data.</text>
</comment>
<evidence type="ECO:0000313" key="5">
    <source>
        <dbReference type="Proteomes" id="UP000828390"/>
    </source>
</evidence>
<organism evidence="4 5">
    <name type="scientific">Dreissena polymorpha</name>
    <name type="common">Zebra mussel</name>
    <name type="synonym">Mytilus polymorpha</name>
    <dbReference type="NCBI Taxonomy" id="45954"/>
    <lineage>
        <taxon>Eukaryota</taxon>
        <taxon>Metazoa</taxon>
        <taxon>Spiralia</taxon>
        <taxon>Lophotrochozoa</taxon>
        <taxon>Mollusca</taxon>
        <taxon>Bivalvia</taxon>
        <taxon>Autobranchia</taxon>
        <taxon>Heteroconchia</taxon>
        <taxon>Euheterodonta</taxon>
        <taxon>Imparidentia</taxon>
        <taxon>Neoheterodontei</taxon>
        <taxon>Myida</taxon>
        <taxon>Dreissenoidea</taxon>
        <taxon>Dreissenidae</taxon>
        <taxon>Dreissena</taxon>
    </lineage>
</organism>
<keyword evidence="5" id="KW-1185">Reference proteome</keyword>
<evidence type="ECO:0000256" key="1">
    <source>
        <dbReference type="ARBA" id="ARBA00023054"/>
    </source>
</evidence>
<feature type="compositionally biased region" description="Basic and acidic residues" evidence="2">
    <location>
        <begin position="173"/>
        <end position="191"/>
    </location>
</feature>
<feature type="compositionally biased region" description="Basic and acidic residues" evidence="2">
    <location>
        <begin position="110"/>
        <end position="135"/>
    </location>
</feature>
<evidence type="ECO:0000313" key="4">
    <source>
        <dbReference type="EMBL" id="KAH3854920.1"/>
    </source>
</evidence>
<dbReference type="InterPro" id="IPR039303">
    <property type="entry name" value="CCDC50"/>
</dbReference>
<feature type="region of interest" description="Disordered" evidence="2">
    <location>
        <begin position="83"/>
        <end position="102"/>
    </location>
</feature>
<sequence length="255" mass="29410">MADEADREIREEGPEHTQPAKGKVQKLRQKWAVQEDGALAHKLQKEEYDRHYDLNHLKRRTARQDISVAQMLLTDDEIRQQDLTTAVADGESQKPSTELTDEEYAIALQEQEKRGYGRYLEKEKHPKSRKPDRCARQQAGHASVSTGNLEDGVSDLHIGGHDHNRRYKRREHPSRTLEGDRDPFGPPDHLDPAQQRILQEKKDEELARQLQEQEQMGSGRRGRGRGRREHNHSGHYQGRHNDPSDTVGHGSYQFS</sequence>
<dbReference type="PANTHER" id="PTHR22115:SF4">
    <property type="entry name" value="COILED-COIL DOMAIN-CONTAINING PROTEIN"/>
    <property type="match status" value="1"/>
</dbReference>
<dbReference type="PANTHER" id="PTHR22115">
    <property type="entry name" value="C3ORF6 PROTEIN-RELATED"/>
    <property type="match status" value="1"/>
</dbReference>
<evidence type="ECO:0000259" key="3">
    <source>
        <dbReference type="Pfam" id="PF15295"/>
    </source>
</evidence>
<feature type="region of interest" description="Disordered" evidence="2">
    <location>
        <begin position="1"/>
        <end position="26"/>
    </location>
</feature>
<feature type="domain" description="Coiled-coil" evidence="3">
    <location>
        <begin position="23"/>
        <end position="119"/>
    </location>
</feature>
<keyword evidence="1" id="KW-0175">Coiled coil</keyword>
<protein>
    <recommendedName>
        <fullName evidence="3">Coiled-coil domain-containing protein</fullName>
    </recommendedName>
</protein>
<dbReference type="Proteomes" id="UP000828390">
    <property type="component" value="Unassembled WGS sequence"/>
</dbReference>
<feature type="compositionally biased region" description="Basic residues" evidence="2">
    <location>
        <begin position="220"/>
        <end position="230"/>
    </location>
</feature>
<dbReference type="Pfam" id="PF15295">
    <property type="entry name" value="CCDC50_N"/>
    <property type="match status" value="1"/>
</dbReference>
<dbReference type="AlphaFoldDB" id="A0A9D4LBB9"/>
<proteinExistence type="predicted"/>
<feature type="region of interest" description="Disordered" evidence="2">
    <location>
        <begin position="110"/>
        <end position="255"/>
    </location>
</feature>
<dbReference type="OrthoDB" id="9994767at2759"/>